<reference evidence="1 2" key="2">
    <citation type="submission" date="2018-11" db="EMBL/GenBank/DDBJ databases">
        <authorList>
            <consortium name="Pathogen Informatics"/>
        </authorList>
    </citation>
    <scope>NUCLEOTIDE SEQUENCE [LARGE SCALE GENOMIC DNA]</scope>
    <source>
        <strain evidence="1 2">Egypt</strain>
    </source>
</reference>
<protein>
    <submittedName>
        <fullName evidence="3">Secreted protein</fullName>
    </submittedName>
</protein>
<accession>A0A183AGM1</accession>
<dbReference type="AlphaFoldDB" id="A0A183AGM1"/>
<gene>
    <name evidence="1" type="ORF">ECPE_LOCUS6106</name>
</gene>
<keyword evidence="2" id="KW-1185">Reference proteome</keyword>
<evidence type="ECO:0000313" key="1">
    <source>
        <dbReference type="EMBL" id="VDP77422.1"/>
    </source>
</evidence>
<dbReference type="Proteomes" id="UP000272942">
    <property type="component" value="Unassembled WGS sequence"/>
</dbReference>
<reference evidence="3" key="1">
    <citation type="submission" date="2016-06" db="UniProtKB">
        <authorList>
            <consortium name="WormBaseParasite"/>
        </authorList>
    </citation>
    <scope>IDENTIFICATION</scope>
</reference>
<evidence type="ECO:0000313" key="3">
    <source>
        <dbReference type="WBParaSite" id="ECPE_0000611901-mRNA-1"/>
    </source>
</evidence>
<dbReference type="EMBL" id="UZAN01043038">
    <property type="protein sequence ID" value="VDP77422.1"/>
    <property type="molecule type" value="Genomic_DNA"/>
</dbReference>
<evidence type="ECO:0000313" key="2">
    <source>
        <dbReference type="Proteomes" id="UP000272942"/>
    </source>
</evidence>
<organism evidence="3">
    <name type="scientific">Echinostoma caproni</name>
    <dbReference type="NCBI Taxonomy" id="27848"/>
    <lineage>
        <taxon>Eukaryota</taxon>
        <taxon>Metazoa</taxon>
        <taxon>Spiralia</taxon>
        <taxon>Lophotrochozoa</taxon>
        <taxon>Platyhelminthes</taxon>
        <taxon>Trematoda</taxon>
        <taxon>Digenea</taxon>
        <taxon>Plagiorchiida</taxon>
        <taxon>Echinostomata</taxon>
        <taxon>Echinostomatoidea</taxon>
        <taxon>Echinostomatidae</taxon>
        <taxon>Echinostoma</taxon>
    </lineage>
</organism>
<dbReference type="WBParaSite" id="ECPE_0000611901-mRNA-1">
    <property type="protein sequence ID" value="ECPE_0000611901-mRNA-1"/>
    <property type="gene ID" value="ECPE_0000611901"/>
</dbReference>
<proteinExistence type="predicted"/>
<sequence>MERLFEALAVCLPAINGRWHPADDVTVVDVTTVVAHVQDVIDVDARLTDLDKGNGGGVGIGCAMAHILLPMQHGISTRGYCSDPHRINESTPGST</sequence>
<name>A0A183AGM1_9TREM</name>